<evidence type="ECO:0000313" key="1">
    <source>
        <dbReference type="EMBL" id="TVU40998.1"/>
    </source>
</evidence>
<evidence type="ECO:0000313" key="2">
    <source>
        <dbReference type="Proteomes" id="UP000324897"/>
    </source>
</evidence>
<feature type="non-terminal residue" evidence="1">
    <location>
        <position position="1"/>
    </location>
</feature>
<protein>
    <submittedName>
        <fullName evidence="1">Uncharacterized protein</fullName>
    </submittedName>
</protein>
<proteinExistence type="predicted"/>
<reference evidence="1 2" key="1">
    <citation type="journal article" date="2019" name="Sci. Rep.">
        <title>A high-quality genome of Eragrostis curvula grass provides insights into Poaceae evolution and supports new strategies to enhance forage quality.</title>
        <authorList>
            <person name="Carballo J."/>
            <person name="Santos B.A.C.M."/>
            <person name="Zappacosta D."/>
            <person name="Garbus I."/>
            <person name="Selva J.P."/>
            <person name="Gallo C.A."/>
            <person name="Diaz A."/>
            <person name="Albertini E."/>
            <person name="Caccamo M."/>
            <person name="Echenique V."/>
        </authorList>
    </citation>
    <scope>NUCLEOTIDE SEQUENCE [LARGE SCALE GENOMIC DNA]</scope>
    <source>
        <strain evidence="2">cv. Victoria</strain>
        <tissue evidence="1">Leaf</tissue>
    </source>
</reference>
<sequence>MDRWTAAHPRVGVRHAASLLRRLGVASRGVPSLAPSSPPSCGVQTIPTTIALLPHLDDPMLPICRPGPGRPRTWCPGLRTWRWPPTQPRVLHRPNRGHCSSRCRWTKPSRSAEFRSPIYMPGQTGTTTMAYVALDDPHTRLLPIQVAQIACEDAFVDVYVDNFWGAFEMEMPN</sequence>
<dbReference type="EMBL" id="RWGY01000007">
    <property type="protein sequence ID" value="TVU40998.1"/>
    <property type="molecule type" value="Genomic_DNA"/>
</dbReference>
<dbReference type="Gramene" id="TVU40998">
    <property type="protein sequence ID" value="TVU40998"/>
    <property type="gene ID" value="EJB05_14486"/>
</dbReference>
<organism evidence="1 2">
    <name type="scientific">Eragrostis curvula</name>
    <name type="common">weeping love grass</name>
    <dbReference type="NCBI Taxonomy" id="38414"/>
    <lineage>
        <taxon>Eukaryota</taxon>
        <taxon>Viridiplantae</taxon>
        <taxon>Streptophyta</taxon>
        <taxon>Embryophyta</taxon>
        <taxon>Tracheophyta</taxon>
        <taxon>Spermatophyta</taxon>
        <taxon>Magnoliopsida</taxon>
        <taxon>Liliopsida</taxon>
        <taxon>Poales</taxon>
        <taxon>Poaceae</taxon>
        <taxon>PACMAD clade</taxon>
        <taxon>Chloridoideae</taxon>
        <taxon>Eragrostideae</taxon>
        <taxon>Eragrostidinae</taxon>
        <taxon>Eragrostis</taxon>
    </lineage>
</organism>
<keyword evidence="2" id="KW-1185">Reference proteome</keyword>
<dbReference type="Proteomes" id="UP000324897">
    <property type="component" value="Chromosome 4"/>
</dbReference>
<dbReference type="AlphaFoldDB" id="A0A5J9VYN1"/>
<gene>
    <name evidence="1" type="ORF">EJB05_14486</name>
</gene>
<name>A0A5J9VYN1_9POAL</name>
<comment type="caution">
    <text evidence="1">The sequence shown here is derived from an EMBL/GenBank/DDBJ whole genome shotgun (WGS) entry which is preliminary data.</text>
</comment>
<accession>A0A5J9VYN1</accession>